<dbReference type="AlphaFoldDB" id="A0A9Q3JNT0"/>
<accession>A0A9Q3JNT0</accession>
<sequence length="214" mass="24796">MSPVHLRDLGSKGTSQRTEKVFPEPEDHKEDTLDTVVDGKTMREIILTLPFTLQFNGDLKPEDWKDMDQVLQLHQLLKDLFQWSMDNKRLQRPDENYQRLESYQAVQTPGGKGTEDKGESSHYPSYRRTVNPDRAYSDSFRLTRSRPNQLSSGLTPFRHHQISGQKSPFFRIPGSFHEKTRIKGRKEDIFKPKAEIVRPNDPEAVGLDEKSTQD</sequence>
<evidence type="ECO:0000313" key="3">
    <source>
        <dbReference type="Proteomes" id="UP000765509"/>
    </source>
</evidence>
<feature type="compositionally biased region" description="Basic and acidic residues" evidence="1">
    <location>
        <begin position="17"/>
        <end position="31"/>
    </location>
</feature>
<feature type="compositionally biased region" description="Basic and acidic residues" evidence="1">
    <location>
        <begin position="1"/>
        <end position="10"/>
    </location>
</feature>
<proteinExistence type="predicted"/>
<feature type="region of interest" description="Disordered" evidence="1">
    <location>
        <begin position="104"/>
        <end position="175"/>
    </location>
</feature>
<evidence type="ECO:0000313" key="2">
    <source>
        <dbReference type="EMBL" id="MBW0565633.1"/>
    </source>
</evidence>
<comment type="caution">
    <text evidence="2">The sequence shown here is derived from an EMBL/GenBank/DDBJ whole genome shotgun (WGS) entry which is preliminary data.</text>
</comment>
<feature type="region of interest" description="Disordered" evidence="1">
    <location>
        <begin position="1"/>
        <end position="31"/>
    </location>
</feature>
<dbReference type="EMBL" id="AVOT02077760">
    <property type="protein sequence ID" value="MBW0565633.1"/>
    <property type="molecule type" value="Genomic_DNA"/>
</dbReference>
<dbReference type="Proteomes" id="UP000765509">
    <property type="component" value="Unassembled WGS sequence"/>
</dbReference>
<evidence type="ECO:0000256" key="1">
    <source>
        <dbReference type="SAM" id="MobiDB-lite"/>
    </source>
</evidence>
<reference evidence="2" key="1">
    <citation type="submission" date="2021-03" db="EMBL/GenBank/DDBJ databases">
        <title>Draft genome sequence of rust myrtle Austropuccinia psidii MF-1, a brazilian biotype.</title>
        <authorList>
            <person name="Quecine M.C."/>
            <person name="Pachon D.M.R."/>
            <person name="Bonatelli M.L."/>
            <person name="Correr F.H."/>
            <person name="Franceschini L.M."/>
            <person name="Leite T.F."/>
            <person name="Margarido G.R.A."/>
            <person name="Almeida C.A."/>
            <person name="Ferrarezi J.A."/>
            <person name="Labate C.A."/>
        </authorList>
    </citation>
    <scope>NUCLEOTIDE SEQUENCE</scope>
    <source>
        <strain evidence="2">MF-1</strain>
    </source>
</reference>
<organism evidence="2 3">
    <name type="scientific">Austropuccinia psidii MF-1</name>
    <dbReference type="NCBI Taxonomy" id="1389203"/>
    <lineage>
        <taxon>Eukaryota</taxon>
        <taxon>Fungi</taxon>
        <taxon>Dikarya</taxon>
        <taxon>Basidiomycota</taxon>
        <taxon>Pucciniomycotina</taxon>
        <taxon>Pucciniomycetes</taxon>
        <taxon>Pucciniales</taxon>
        <taxon>Sphaerophragmiaceae</taxon>
        <taxon>Austropuccinia</taxon>
    </lineage>
</organism>
<keyword evidence="3" id="KW-1185">Reference proteome</keyword>
<name>A0A9Q3JNT0_9BASI</name>
<feature type="compositionally biased region" description="Polar residues" evidence="1">
    <location>
        <begin position="140"/>
        <end position="154"/>
    </location>
</feature>
<protein>
    <submittedName>
        <fullName evidence="2">Uncharacterized protein</fullName>
    </submittedName>
</protein>
<gene>
    <name evidence="2" type="ORF">O181_105348</name>
</gene>